<evidence type="ECO:0000313" key="2">
    <source>
        <dbReference type="Proteomes" id="UP000828941"/>
    </source>
</evidence>
<proteinExistence type="predicted"/>
<comment type="caution">
    <text evidence="1">The sequence shown here is derived from an EMBL/GenBank/DDBJ whole genome shotgun (WGS) entry which is preliminary data.</text>
</comment>
<reference evidence="1 2" key="1">
    <citation type="journal article" date="2022" name="DNA Res.">
        <title>Chromosomal-level genome assembly of the orchid tree Bauhinia variegata (Leguminosae; Cercidoideae) supports the allotetraploid origin hypothesis of Bauhinia.</title>
        <authorList>
            <person name="Zhong Y."/>
            <person name="Chen Y."/>
            <person name="Zheng D."/>
            <person name="Pang J."/>
            <person name="Liu Y."/>
            <person name="Luo S."/>
            <person name="Meng S."/>
            <person name="Qian L."/>
            <person name="Wei D."/>
            <person name="Dai S."/>
            <person name="Zhou R."/>
        </authorList>
    </citation>
    <scope>NUCLEOTIDE SEQUENCE [LARGE SCALE GENOMIC DNA]</scope>
    <source>
        <strain evidence="1">BV-YZ2020</strain>
    </source>
</reference>
<name>A0ACB9NLD9_BAUVA</name>
<organism evidence="1 2">
    <name type="scientific">Bauhinia variegata</name>
    <name type="common">Purple orchid tree</name>
    <name type="synonym">Phanera variegata</name>
    <dbReference type="NCBI Taxonomy" id="167791"/>
    <lineage>
        <taxon>Eukaryota</taxon>
        <taxon>Viridiplantae</taxon>
        <taxon>Streptophyta</taxon>
        <taxon>Embryophyta</taxon>
        <taxon>Tracheophyta</taxon>
        <taxon>Spermatophyta</taxon>
        <taxon>Magnoliopsida</taxon>
        <taxon>eudicotyledons</taxon>
        <taxon>Gunneridae</taxon>
        <taxon>Pentapetalae</taxon>
        <taxon>rosids</taxon>
        <taxon>fabids</taxon>
        <taxon>Fabales</taxon>
        <taxon>Fabaceae</taxon>
        <taxon>Cercidoideae</taxon>
        <taxon>Cercideae</taxon>
        <taxon>Bauhiniinae</taxon>
        <taxon>Bauhinia</taxon>
    </lineage>
</organism>
<protein>
    <submittedName>
        <fullName evidence="1">Uncharacterized protein</fullName>
    </submittedName>
</protein>
<keyword evidence="2" id="KW-1185">Reference proteome</keyword>
<dbReference type="Proteomes" id="UP000828941">
    <property type="component" value="Chromosome 6"/>
</dbReference>
<accession>A0ACB9NLD9</accession>
<sequence length="489" mass="54126">MALNFSHPPIFPAHLSEDNLVAPMRIANGYIVEGIPEKSADGFGKSWHDVENRFDYGRDRCDRAGSQESVSKDIIDLLPSDPFGMDITSTFTAITGWLEDLEVDYGGYRTDDVGASGDSYQLFAGLNFIWNNAMRFHTFPGSMLVDNKSHVQSGFGESSQEEVVVTSCNGGFGSACTMGGMMSFGHNGAASTSQRSDACMDDGNNMEGDDVSPHPALNYALSYLSLCDLLLVETVCKSLHSTVRGDPLLWRSIHIDQPLNEKITDDLLLQLTNRAQGDLACLSLVECPRITDDCLKHILESNPKLTKLNVPGCTRLSIDGIVSILRDFKLTGTRGVKHLRIGGLYGVTQKHYEELLLLLGTDSQMLQHSRKPHFYHRGNLYLSCDDDHAIDIEICPRCQNLRLVYDCPVEGCQGMGASQVCRACTLCIARCIQCGQCINDNEYEETFCLELLCSSCWKQLVKCQEGHDRKATPTKSVLYDQSHGFHHRG</sequence>
<evidence type="ECO:0000313" key="1">
    <source>
        <dbReference type="EMBL" id="KAI4336624.1"/>
    </source>
</evidence>
<gene>
    <name evidence="1" type="ORF">L6164_015126</name>
</gene>
<dbReference type="EMBL" id="CM039431">
    <property type="protein sequence ID" value="KAI4336624.1"/>
    <property type="molecule type" value="Genomic_DNA"/>
</dbReference>